<organism evidence="1 2">
    <name type="scientific">Puccinia sorghi</name>
    <dbReference type="NCBI Taxonomy" id="27349"/>
    <lineage>
        <taxon>Eukaryota</taxon>
        <taxon>Fungi</taxon>
        <taxon>Dikarya</taxon>
        <taxon>Basidiomycota</taxon>
        <taxon>Pucciniomycotina</taxon>
        <taxon>Pucciniomycetes</taxon>
        <taxon>Pucciniales</taxon>
        <taxon>Pucciniaceae</taxon>
        <taxon>Puccinia</taxon>
    </lineage>
</organism>
<proteinExistence type="predicted"/>
<comment type="caution">
    <text evidence="1">The sequence shown here is derived from an EMBL/GenBank/DDBJ whole genome shotgun (WGS) entry which is preliminary data.</text>
</comment>
<dbReference type="Proteomes" id="UP000037035">
    <property type="component" value="Unassembled WGS sequence"/>
</dbReference>
<dbReference type="EMBL" id="LAVV01012772">
    <property type="protein sequence ID" value="KNZ46337.1"/>
    <property type="molecule type" value="Genomic_DNA"/>
</dbReference>
<accession>A0A0L6UDP4</accession>
<dbReference type="AlphaFoldDB" id="A0A0L6UDP4"/>
<evidence type="ECO:0000313" key="1">
    <source>
        <dbReference type="EMBL" id="KNZ46337.1"/>
    </source>
</evidence>
<gene>
    <name evidence="1" type="ORF">VP01_734g3</name>
</gene>
<dbReference type="VEuPathDB" id="FungiDB:VP01_734g3"/>
<name>A0A0L6UDP4_9BASI</name>
<evidence type="ECO:0000313" key="2">
    <source>
        <dbReference type="Proteomes" id="UP000037035"/>
    </source>
</evidence>
<protein>
    <submittedName>
        <fullName evidence="1">Uncharacterized protein</fullName>
    </submittedName>
</protein>
<keyword evidence="2" id="KW-1185">Reference proteome</keyword>
<reference evidence="1 2" key="1">
    <citation type="submission" date="2015-08" db="EMBL/GenBank/DDBJ databases">
        <title>Next Generation Sequencing and Analysis of the Genome of Puccinia sorghi L Schw, the Causal Agent of Maize Common Rust.</title>
        <authorList>
            <person name="Rochi L."/>
            <person name="Burguener G."/>
            <person name="Darino M."/>
            <person name="Turjanski A."/>
            <person name="Kreff E."/>
            <person name="Dieguez M.J."/>
            <person name="Sacco F."/>
        </authorList>
    </citation>
    <scope>NUCLEOTIDE SEQUENCE [LARGE SCALE GENOMIC DNA]</scope>
    <source>
        <strain evidence="1 2">RO10H11247</strain>
    </source>
</reference>
<sequence length="224" mass="25332">MVFHCYWHVIRAYMLLPALLIQPSKYKWQRKYRQASVEAVIREFWGLEKTLEQVQENKGLSGERCRQKCGDFKHQANKQITQGRIFRIYFWVATGKSVGIPHCAALPDSFSALSLRSPLSSAQLNLLLALSDLSGPSILAPWKKKAAELAKRVLGGDSQITLSIKELVSVSPMMADKLISVIWESAGVKAEGNHVSFDVQLGEVKQAVEETPRRWRSMGQRHRD</sequence>